<evidence type="ECO:0000256" key="1">
    <source>
        <dbReference type="SAM" id="Coils"/>
    </source>
</evidence>
<gene>
    <name evidence="2" type="ORF">AVDCRST_MAG93-5391</name>
</gene>
<name>A0A6J4KTL2_9CHLR</name>
<dbReference type="AlphaFoldDB" id="A0A6J4KTL2"/>
<evidence type="ECO:0000313" key="2">
    <source>
        <dbReference type="EMBL" id="CAA9313805.1"/>
    </source>
</evidence>
<accession>A0A6J4KTL2</accession>
<feature type="coiled-coil region" evidence="1">
    <location>
        <begin position="66"/>
        <end position="93"/>
    </location>
</feature>
<protein>
    <submittedName>
        <fullName evidence="2">Uncharacterized protein</fullName>
    </submittedName>
</protein>
<proteinExistence type="predicted"/>
<reference evidence="2" key="1">
    <citation type="submission" date="2020-02" db="EMBL/GenBank/DDBJ databases">
        <authorList>
            <person name="Meier V. D."/>
        </authorList>
    </citation>
    <scope>NUCLEOTIDE SEQUENCE</scope>
    <source>
        <strain evidence="2">AVDCRST_MAG93</strain>
    </source>
</reference>
<dbReference type="EMBL" id="CADCTR010001818">
    <property type="protein sequence ID" value="CAA9313805.1"/>
    <property type="molecule type" value="Genomic_DNA"/>
</dbReference>
<organism evidence="2">
    <name type="scientific">uncultured Chloroflexia bacterium</name>
    <dbReference type="NCBI Taxonomy" id="1672391"/>
    <lineage>
        <taxon>Bacteria</taxon>
        <taxon>Bacillati</taxon>
        <taxon>Chloroflexota</taxon>
        <taxon>Chloroflexia</taxon>
        <taxon>environmental samples</taxon>
    </lineage>
</organism>
<sequence length="135" mass="14974">MSNFSVTAVEPLDYDFTDFPSNVHKGKNCTGKGSLPEPTEALLNSYGEKVQALFEVKDTDDPKKAVEDAMDDKAATKAENERKAQELLELTAELCQNSPNAEELKELPPRIRNAFMKWVYKELADPEVSSGATPH</sequence>
<keyword evidence="1" id="KW-0175">Coiled coil</keyword>